<keyword evidence="7" id="KW-0663">Pyridoxal phosphate</keyword>
<dbReference type="OrthoDB" id="7042322at2759"/>
<evidence type="ECO:0000256" key="5">
    <source>
        <dbReference type="ARBA" id="ARBA00022576"/>
    </source>
</evidence>
<dbReference type="InterPro" id="IPR015421">
    <property type="entry name" value="PyrdxlP-dep_Trfase_major"/>
</dbReference>
<dbReference type="RefSeq" id="XP_015655039.1">
    <property type="nucleotide sequence ID" value="XM_015806117.1"/>
</dbReference>
<reference evidence="10 11" key="1">
    <citation type="submission" date="2015-07" db="EMBL/GenBank/DDBJ databases">
        <title>High-quality genome of monoxenous trypanosomatid Leptomonas pyrrhocoris.</title>
        <authorList>
            <person name="Flegontov P."/>
            <person name="Butenko A."/>
            <person name="Firsov S."/>
            <person name="Vlcek C."/>
            <person name="Logacheva M.D."/>
            <person name="Field M."/>
            <person name="Filatov D."/>
            <person name="Flegontova O."/>
            <person name="Gerasimov E."/>
            <person name="Jackson A.P."/>
            <person name="Kelly S."/>
            <person name="Opperdoes F."/>
            <person name="O'Reilly A."/>
            <person name="Votypka J."/>
            <person name="Yurchenko V."/>
            <person name="Lukes J."/>
        </authorList>
    </citation>
    <scope>NUCLEOTIDE SEQUENCE [LARGE SCALE GENOMIC DNA]</scope>
    <source>
        <strain evidence="10">H10</strain>
    </source>
</reference>
<keyword evidence="11" id="KW-1185">Reference proteome</keyword>
<dbReference type="Gene3D" id="3.90.1150.10">
    <property type="entry name" value="Aspartate Aminotransferase, domain 1"/>
    <property type="match status" value="1"/>
</dbReference>
<protein>
    <recommendedName>
        <fullName evidence="4">kynurenine--oxoglutarate transaminase</fullName>
        <ecNumber evidence="4">2.6.1.7</ecNumber>
    </recommendedName>
</protein>
<dbReference type="InterPro" id="IPR015424">
    <property type="entry name" value="PyrdxlP-dep_Trfase"/>
</dbReference>
<dbReference type="GO" id="GO:0070189">
    <property type="term" value="P:kynurenine metabolic process"/>
    <property type="evidence" value="ECO:0007669"/>
    <property type="project" value="UniProtKB-ARBA"/>
</dbReference>
<dbReference type="InterPro" id="IPR015422">
    <property type="entry name" value="PyrdxlP-dep_Trfase_small"/>
</dbReference>
<organism evidence="10 11">
    <name type="scientific">Leptomonas pyrrhocoris</name>
    <name type="common">Firebug parasite</name>
    <dbReference type="NCBI Taxonomy" id="157538"/>
    <lineage>
        <taxon>Eukaryota</taxon>
        <taxon>Discoba</taxon>
        <taxon>Euglenozoa</taxon>
        <taxon>Kinetoplastea</taxon>
        <taxon>Metakinetoplastina</taxon>
        <taxon>Trypanosomatida</taxon>
        <taxon>Trypanosomatidae</taxon>
        <taxon>Leishmaniinae</taxon>
        <taxon>Leptomonas</taxon>
    </lineage>
</organism>
<dbReference type="GeneID" id="26907752"/>
<comment type="pathway">
    <text evidence="8">Amino-acid degradation; L-kynurenine degradation; kynurenate from L-kynurenine: step 1/2.</text>
</comment>
<evidence type="ECO:0000313" key="11">
    <source>
        <dbReference type="Proteomes" id="UP000037923"/>
    </source>
</evidence>
<dbReference type="InterPro" id="IPR004839">
    <property type="entry name" value="Aminotransferase_I/II_large"/>
</dbReference>
<evidence type="ECO:0000256" key="1">
    <source>
        <dbReference type="ARBA" id="ARBA00001933"/>
    </source>
</evidence>
<dbReference type="Gene3D" id="3.40.640.10">
    <property type="entry name" value="Type I PLP-dependent aspartate aminotransferase-like (Major domain)"/>
    <property type="match status" value="1"/>
</dbReference>
<evidence type="ECO:0000256" key="3">
    <source>
        <dbReference type="ARBA" id="ARBA00011738"/>
    </source>
</evidence>
<name>A0A0N0VE17_LEPPY</name>
<dbReference type="GO" id="GO:0030170">
    <property type="term" value="F:pyridoxal phosphate binding"/>
    <property type="evidence" value="ECO:0007669"/>
    <property type="project" value="InterPro"/>
</dbReference>
<gene>
    <name evidence="10" type="ORF">ABB37_07466</name>
</gene>
<dbReference type="EMBL" id="LGTL01000019">
    <property type="protein sequence ID" value="KPA76600.1"/>
    <property type="molecule type" value="Genomic_DNA"/>
</dbReference>
<evidence type="ECO:0000256" key="7">
    <source>
        <dbReference type="ARBA" id="ARBA00022898"/>
    </source>
</evidence>
<dbReference type="GO" id="GO:0016829">
    <property type="term" value="F:lyase activity"/>
    <property type="evidence" value="ECO:0007669"/>
    <property type="project" value="UniProtKB-KW"/>
</dbReference>
<dbReference type="SUPFAM" id="SSF53383">
    <property type="entry name" value="PLP-dependent transferases"/>
    <property type="match status" value="1"/>
</dbReference>
<dbReference type="OMA" id="PRDFKLC"/>
<dbReference type="Pfam" id="PF00155">
    <property type="entry name" value="Aminotran_1_2"/>
    <property type="match status" value="1"/>
</dbReference>
<dbReference type="EC" id="2.6.1.7" evidence="4"/>
<evidence type="ECO:0000256" key="8">
    <source>
        <dbReference type="ARBA" id="ARBA00024016"/>
    </source>
</evidence>
<dbReference type="PANTHER" id="PTHR43807:SF20">
    <property type="entry name" value="FI04487P"/>
    <property type="match status" value="1"/>
</dbReference>
<dbReference type="Proteomes" id="UP000037923">
    <property type="component" value="Unassembled WGS sequence"/>
</dbReference>
<comment type="cofactor">
    <cofactor evidence="1">
        <name>pyridoxal 5'-phosphate</name>
        <dbReference type="ChEBI" id="CHEBI:597326"/>
    </cofactor>
</comment>
<dbReference type="RefSeq" id="XP_015655040.1">
    <property type="nucleotide sequence ID" value="XM_015806118.1"/>
</dbReference>
<accession>A0A0N0VE17</accession>
<comment type="subunit">
    <text evidence="3">Homodimer.</text>
</comment>
<dbReference type="CDD" id="cd00609">
    <property type="entry name" value="AAT_like"/>
    <property type="match status" value="1"/>
</dbReference>
<feature type="domain" description="Aminotransferase class I/classII large" evidence="9">
    <location>
        <begin position="31"/>
        <end position="406"/>
    </location>
</feature>
<keyword evidence="10" id="KW-0456">Lyase</keyword>
<dbReference type="InterPro" id="IPR051326">
    <property type="entry name" value="Kynurenine-oxoglutarate_AT"/>
</dbReference>
<sequence>MSKFAIAQRLKGLPTNSIWEEMTPLANKHKAINLGQGFPSFAPPKFLLEELEKVLENSEQAPLAHQYCPVRGNAELVGQLGKVYSKHFSREVGLPNLAVTDGVTQALSATFQAFLNHGDEVVLIEPYYDAYYQDIYVTGGIVKYASLQPSTESADQWKLTRESLLAAVSEKTKFILLNTPQNIPGKVWEEDELQIIAEVAKEFDVVVIADEVYMYLTYGKPHLSIANLPGMWERTITLCSAGKTFSCTGWKIGWAVGDATLIAPIAQIVSYQTFCCSTPFQIALARAMAKAEGNGFYEKFRGEYAARVDEVCEMLAASGLAPVKPKGGFFVLADISNVDPKHYYDPGNTSQAKDWQFSLWLTKTIGVCCIPVTAFCKNDSRPLYDNYVRFACCKPESELHAAAERLQKLHDYLR</sequence>
<dbReference type="EMBL" id="LGTL01000019">
    <property type="protein sequence ID" value="KPA76601.1"/>
    <property type="molecule type" value="Genomic_DNA"/>
</dbReference>
<dbReference type="GO" id="GO:0016212">
    <property type="term" value="F:kynurenine-oxoglutarate transaminase activity"/>
    <property type="evidence" value="ECO:0007669"/>
    <property type="project" value="UniProtKB-EC"/>
</dbReference>
<evidence type="ECO:0000256" key="4">
    <source>
        <dbReference type="ARBA" id="ARBA00012751"/>
    </source>
</evidence>
<dbReference type="FunFam" id="3.90.1150.10:FF:000021">
    <property type="entry name" value="Kynurenine--oxoglutarate transaminase 3"/>
    <property type="match status" value="1"/>
</dbReference>
<keyword evidence="5 10" id="KW-0032">Aminotransferase</keyword>
<evidence type="ECO:0000259" key="9">
    <source>
        <dbReference type="Pfam" id="PF00155"/>
    </source>
</evidence>
<keyword evidence="6 10" id="KW-0808">Transferase</keyword>
<proteinExistence type="inferred from homology"/>
<dbReference type="FunFam" id="3.40.640.10:FF:000024">
    <property type="entry name" value="Kynurenine--oxoglutarate transaminase 3"/>
    <property type="match status" value="1"/>
</dbReference>
<dbReference type="AlphaFoldDB" id="A0A0N0VE17"/>
<evidence type="ECO:0000256" key="6">
    <source>
        <dbReference type="ARBA" id="ARBA00022679"/>
    </source>
</evidence>
<comment type="caution">
    <text evidence="10">The sequence shown here is derived from an EMBL/GenBank/DDBJ whole genome shotgun (WGS) entry which is preliminary data.</text>
</comment>
<dbReference type="VEuPathDB" id="TriTrypDB:LpyrH10_19_0170"/>
<evidence type="ECO:0000313" key="10">
    <source>
        <dbReference type="EMBL" id="KPA76601.1"/>
    </source>
</evidence>
<dbReference type="GO" id="GO:0005737">
    <property type="term" value="C:cytoplasm"/>
    <property type="evidence" value="ECO:0007669"/>
    <property type="project" value="TreeGrafter"/>
</dbReference>
<dbReference type="PANTHER" id="PTHR43807">
    <property type="entry name" value="FI04487P"/>
    <property type="match status" value="1"/>
</dbReference>
<comment type="similarity">
    <text evidence="2">Belongs to the class-I pyridoxal-phosphate-dependent aminotransferase family.</text>
</comment>
<evidence type="ECO:0000256" key="2">
    <source>
        <dbReference type="ARBA" id="ARBA00007441"/>
    </source>
</evidence>